<evidence type="ECO:0000313" key="10">
    <source>
        <dbReference type="Proteomes" id="UP000292781"/>
    </source>
</evidence>
<evidence type="ECO:0000256" key="5">
    <source>
        <dbReference type="NCBIfam" id="TIGR00112"/>
    </source>
</evidence>
<dbReference type="InterPro" id="IPR036291">
    <property type="entry name" value="NAD(P)-bd_dom_sf"/>
</dbReference>
<comment type="caution">
    <text evidence="9">The sequence shown here is derived from an EMBL/GenBank/DDBJ whole genome shotgun (WGS) entry which is preliminary data.</text>
</comment>
<name>A0A4Q9VI41_9HYPH</name>
<dbReference type="Gene3D" id="1.10.3730.10">
    <property type="entry name" value="ProC C-terminal domain-like"/>
    <property type="match status" value="1"/>
</dbReference>
<evidence type="ECO:0000256" key="2">
    <source>
        <dbReference type="ARBA" id="ARBA00022857"/>
    </source>
</evidence>
<accession>A0A4Q9VI41</accession>
<dbReference type="Pfam" id="PF14748">
    <property type="entry name" value="P5CR_dimer"/>
    <property type="match status" value="1"/>
</dbReference>
<evidence type="ECO:0000256" key="6">
    <source>
        <dbReference type="PIRSR" id="PIRSR000193-1"/>
    </source>
</evidence>
<sequence length="274" mass="27557">MTLELSATEPLVLVGAGKMGGSLLAGWLAEGLAPEAVVVVDPAPAPETLARLAALGVRHSAVAPTDVVARVLLVAVKPQVLDAVLPPLGPLVGPRTIVISVVAGKTIATFRAALGGGLIVRTIPNTPSQVGRGITAAVAGDDVGAADRDLVGRLLAAVGRVEWVDEERLIDLVTAISGSGPAYVFHMVEALAAAGTSLGLAPDLAARLARATVEGAGELLYRSEDSPETLRRNVTSPGGTTAAALAVLMGDDALTRLMSEAAAAAAKRSKELAG</sequence>
<dbReference type="NCBIfam" id="TIGR00112">
    <property type="entry name" value="proC"/>
    <property type="match status" value="1"/>
</dbReference>
<comment type="catalytic activity">
    <reaction evidence="4">
        <text>L-proline + NAD(+) = (S)-1-pyrroline-5-carboxylate + NADH + 2 H(+)</text>
        <dbReference type="Rhea" id="RHEA:14105"/>
        <dbReference type="ChEBI" id="CHEBI:15378"/>
        <dbReference type="ChEBI" id="CHEBI:17388"/>
        <dbReference type="ChEBI" id="CHEBI:57540"/>
        <dbReference type="ChEBI" id="CHEBI:57945"/>
        <dbReference type="ChEBI" id="CHEBI:60039"/>
        <dbReference type="EC" id="1.5.1.2"/>
    </reaction>
</comment>
<comment type="similarity">
    <text evidence="1 4">Belongs to the pyrroline-5-carboxylate reductase family.</text>
</comment>
<dbReference type="InterPro" id="IPR028939">
    <property type="entry name" value="P5C_Rdtase_cat_N"/>
</dbReference>
<evidence type="ECO:0000259" key="7">
    <source>
        <dbReference type="Pfam" id="PF03807"/>
    </source>
</evidence>
<evidence type="ECO:0000313" key="9">
    <source>
        <dbReference type="EMBL" id="TBW34745.1"/>
    </source>
</evidence>
<dbReference type="Gene3D" id="3.40.50.720">
    <property type="entry name" value="NAD(P)-binding Rossmann-like Domain"/>
    <property type="match status" value="1"/>
</dbReference>
<reference evidence="9 10" key="1">
    <citation type="submission" date="2019-02" db="EMBL/GenBank/DDBJ databases">
        <title>Siculibacillus lacustris gen. nov., sp. nov., a new rosette-forming bacterium isolated from a freshwater crater lake (Lake St. Ana, Romania).</title>
        <authorList>
            <person name="Felfoldi T."/>
            <person name="Marton Z."/>
            <person name="Szabo A."/>
            <person name="Mentes A."/>
            <person name="Boka K."/>
            <person name="Marialigeti K."/>
            <person name="Mathe I."/>
            <person name="Koncz M."/>
            <person name="Schumann P."/>
            <person name="Toth E."/>
        </authorList>
    </citation>
    <scope>NUCLEOTIDE SEQUENCE [LARGE SCALE GENOMIC DNA]</scope>
    <source>
        <strain evidence="9 10">SA-279</strain>
    </source>
</reference>
<dbReference type="GO" id="GO:0005737">
    <property type="term" value="C:cytoplasm"/>
    <property type="evidence" value="ECO:0007669"/>
    <property type="project" value="UniProtKB-SubCell"/>
</dbReference>
<dbReference type="Pfam" id="PF03807">
    <property type="entry name" value="F420_oxidored"/>
    <property type="match status" value="1"/>
</dbReference>
<dbReference type="PANTHER" id="PTHR11645">
    <property type="entry name" value="PYRROLINE-5-CARBOXYLATE REDUCTASE"/>
    <property type="match status" value="1"/>
</dbReference>
<dbReference type="FunFam" id="1.10.3730.10:FF:000001">
    <property type="entry name" value="Pyrroline-5-carboxylate reductase"/>
    <property type="match status" value="1"/>
</dbReference>
<dbReference type="InterPro" id="IPR000304">
    <property type="entry name" value="Pyrroline-COOH_reductase"/>
</dbReference>
<dbReference type="SUPFAM" id="SSF48179">
    <property type="entry name" value="6-phosphogluconate dehydrogenase C-terminal domain-like"/>
    <property type="match status" value="1"/>
</dbReference>
<comment type="catalytic activity">
    <reaction evidence="4">
        <text>L-proline + NADP(+) = (S)-1-pyrroline-5-carboxylate + NADPH + 2 H(+)</text>
        <dbReference type="Rhea" id="RHEA:14109"/>
        <dbReference type="ChEBI" id="CHEBI:15378"/>
        <dbReference type="ChEBI" id="CHEBI:17388"/>
        <dbReference type="ChEBI" id="CHEBI:57783"/>
        <dbReference type="ChEBI" id="CHEBI:58349"/>
        <dbReference type="ChEBI" id="CHEBI:60039"/>
        <dbReference type="EC" id="1.5.1.2"/>
    </reaction>
</comment>
<dbReference type="GO" id="GO:0004735">
    <property type="term" value="F:pyrroline-5-carboxylate reductase activity"/>
    <property type="evidence" value="ECO:0007669"/>
    <property type="project" value="UniProtKB-UniRule"/>
</dbReference>
<gene>
    <name evidence="4" type="primary">proC</name>
    <name evidence="9" type="ORF">EYW49_17645</name>
</gene>
<comment type="function">
    <text evidence="4">Catalyzes the reduction of 1-pyrroline-5-carboxylate (PCA) to L-proline.</text>
</comment>
<dbReference type="PANTHER" id="PTHR11645:SF0">
    <property type="entry name" value="PYRROLINE-5-CARBOXYLATE REDUCTASE 3"/>
    <property type="match status" value="1"/>
</dbReference>
<keyword evidence="4" id="KW-0028">Amino-acid biosynthesis</keyword>
<evidence type="ECO:0000259" key="8">
    <source>
        <dbReference type="Pfam" id="PF14748"/>
    </source>
</evidence>
<keyword evidence="2 4" id="KW-0521">NADP</keyword>
<evidence type="ECO:0000256" key="3">
    <source>
        <dbReference type="ARBA" id="ARBA00023002"/>
    </source>
</evidence>
<comment type="pathway">
    <text evidence="4">Amino-acid biosynthesis; L-proline biosynthesis; L-proline from L-glutamate 5-semialdehyde: step 1/1.</text>
</comment>
<dbReference type="UniPathway" id="UPA00098">
    <property type="reaction ID" value="UER00361"/>
</dbReference>
<dbReference type="PIRSF" id="PIRSF000193">
    <property type="entry name" value="Pyrrol-5-carb_rd"/>
    <property type="match status" value="1"/>
</dbReference>
<keyword evidence="3 4" id="KW-0560">Oxidoreductase</keyword>
<dbReference type="GO" id="GO:0055129">
    <property type="term" value="P:L-proline biosynthetic process"/>
    <property type="evidence" value="ECO:0007669"/>
    <property type="project" value="UniProtKB-UniRule"/>
</dbReference>
<feature type="domain" description="Pyrroline-5-carboxylate reductase dimerisation" evidence="8">
    <location>
        <begin position="167"/>
        <end position="272"/>
    </location>
</feature>
<dbReference type="InterPro" id="IPR008927">
    <property type="entry name" value="6-PGluconate_DH-like_C_sf"/>
</dbReference>
<dbReference type="SUPFAM" id="SSF51735">
    <property type="entry name" value="NAD(P)-binding Rossmann-fold domains"/>
    <property type="match status" value="1"/>
</dbReference>
<dbReference type="RefSeq" id="WP_131310950.1">
    <property type="nucleotide sequence ID" value="NZ_SJFN01000031.1"/>
</dbReference>
<evidence type="ECO:0000256" key="1">
    <source>
        <dbReference type="ARBA" id="ARBA00005525"/>
    </source>
</evidence>
<protein>
    <recommendedName>
        <fullName evidence="4 5">Pyrroline-5-carboxylate reductase</fullName>
        <shortName evidence="4">P5C reductase</shortName>
        <shortName evidence="4">P5CR</shortName>
        <ecNumber evidence="4 5">1.5.1.2</ecNumber>
    </recommendedName>
    <alternativeName>
        <fullName evidence="4">PCA reductase</fullName>
    </alternativeName>
</protein>
<dbReference type="AlphaFoldDB" id="A0A4Q9VI41"/>
<proteinExistence type="inferred from homology"/>
<feature type="domain" description="Pyrroline-5-carboxylate reductase catalytic N-terminal" evidence="7">
    <location>
        <begin position="13"/>
        <end position="104"/>
    </location>
</feature>
<dbReference type="OrthoDB" id="9805754at2"/>
<feature type="binding site" evidence="6">
    <location>
        <begin position="75"/>
        <end position="78"/>
    </location>
    <ligand>
        <name>NADP(+)</name>
        <dbReference type="ChEBI" id="CHEBI:58349"/>
    </ligand>
</feature>
<comment type="subcellular location">
    <subcellularLocation>
        <location evidence="4">Cytoplasm</location>
    </subcellularLocation>
</comment>
<dbReference type="HAMAP" id="MF_01925">
    <property type="entry name" value="P5C_reductase"/>
    <property type="match status" value="1"/>
</dbReference>
<dbReference type="EC" id="1.5.1.2" evidence="4 5"/>
<keyword evidence="4" id="KW-0963">Cytoplasm</keyword>
<keyword evidence="4" id="KW-0641">Proline biosynthesis</keyword>
<evidence type="ECO:0000256" key="4">
    <source>
        <dbReference type="HAMAP-Rule" id="MF_01925"/>
    </source>
</evidence>
<organism evidence="9 10">
    <name type="scientific">Siculibacillus lacustris</name>
    <dbReference type="NCBI Taxonomy" id="1549641"/>
    <lineage>
        <taxon>Bacteria</taxon>
        <taxon>Pseudomonadati</taxon>
        <taxon>Pseudomonadota</taxon>
        <taxon>Alphaproteobacteria</taxon>
        <taxon>Hyphomicrobiales</taxon>
        <taxon>Ancalomicrobiaceae</taxon>
        <taxon>Siculibacillus</taxon>
    </lineage>
</organism>
<keyword evidence="10" id="KW-1185">Reference proteome</keyword>
<dbReference type="InterPro" id="IPR029036">
    <property type="entry name" value="P5CR_dimer"/>
</dbReference>
<dbReference type="Proteomes" id="UP000292781">
    <property type="component" value="Unassembled WGS sequence"/>
</dbReference>
<dbReference type="EMBL" id="SJFN01000031">
    <property type="protein sequence ID" value="TBW34745.1"/>
    <property type="molecule type" value="Genomic_DNA"/>
</dbReference>